<protein>
    <recommendedName>
        <fullName evidence="4">PhoD-like phosphatase metallophosphatase domain-containing protein</fullName>
    </recommendedName>
</protein>
<dbReference type="SUPFAM" id="SSF56300">
    <property type="entry name" value="Metallo-dependent phosphatases"/>
    <property type="match status" value="1"/>
</dbReference>
<evidence type="ECO:0000313" key="2">
    <source>
        <dbReference type="EMBL" id="VEU33582.1"/>
    </source>
</evidence>
<feature type="region of interest" description="Disordered" evidence="1">
    <location>
        <begin position="391"/>
        <end position="422"/>
    </location>
</feature>
<name>A0A448YUX0_9STRA</name>
<proteinExistence type="predicted"/>
<feature type="region of interest" description="Disordered" evidence="1">
    <location>
        <begin position="1"/>
        <end position="51"/>
    </location>
</feature>
<dbReference type="PANTHER" id="PTHR33987">
    <property type="entry name" value="CALCINEURIN-LIKE METALLO-PHOSPHOESTERASE SUPERFAMILY PROTEIN"/>
    <property type="match status" value="1"/>
</dbReference>
<dbReference type="OrthoDB" id="10266805at2759"/>
<dbReference type="Proteomes" id="UP000291116">
    <property type="component" value="Unassembled WGS sequence"/>
</dbReference>
<dbReference type="EMBL" id="CAACVS010000003">
    <property type="protein sequence ID" value="VEU33582.1"/>
    <property type="molecule type" value="Genomic_DNA"/>
</dbReference>
<evidence type="ECO:0000313" key="3">
    <source>
        <dbReference type="Proteomes" id="UP000291116"/>
    </source>
</evidence>
<dbReference type="Gene3D" id="3.60.21.70">
    <property type="entry name" value="PhoD-like phosphatase"/>
    <property type="match status" value="1"/>
</dbReference>
<keyword evidence="3" id="KW-1185">Reference proteome</keyword>
<dbReference type="AlphaFoldDB" id="A0A448YUX0"/>
<evidence type="ECO:0000256" key="1">
    <source>
        <dbReference type="SAM" id="MobiDB-lite"/>
    </source>
</evidence>
<reference evidence="2 3" key="1">
    <citation type="submission" date="2019-01" db="EMBL/GenBank/DDBJ databases">
        <authorList>
            <person name="Ferrante I. M."/>
        </authorList>
    </citation>
    <scope>NUCLEOTIDE SEQUENCE [LARGE SCALE GENOMIC DNA]</scope>
    <source>
        <strain evidence="2 3">B856</strain>
    </source>
</reference>
<dbReference type="PANTHER" id="PTHR33987:SF1">
    <property type="entry name" value="CALCINEURIN-LIKE METALLO-PHOSPHOESTERASE SUPERFAMILY PROTEIN"/>
    <property type="match status" value="1"/>
</dbReference>
<organism evidence="2 3">
    <name type="scientific">Pseudo-nitzschia multistriata</name>
    <dbReference type="NCBI Taxonomy" id="183589"/>
    <lineage>
        <taxon>Eukaryota</taxon>
        <taxon>Sar</taxon>
        <taxon>Stramenopiles</taxon>
        <taxon>Ochrophyta</taxon>
        <taxon>Bacillariophyta</taxon>
        <taxon>Bacillariophyceae</taxon>
        <taxon>Bacillariophycidae</taxon>
        <taxon>Bacillariales</taxon>
        <taxon>Bacillariaceae</taxon>
        <taxon>Pseudo-nitzschia</taxon>
    </lineage>
</organism>
<sequence>MEKDGANEDTKQAETTSRIAFGSCHKSDKSATPPIWETILPPPDGGDPVTPETPRHLDAWLWLGDAIYPSHRDPVTHKKYYGPAPPAEVEAHLRAMKHENATIGYKGFLDRLDHYYHSSRGFDSGGRPLITGVWDDHDFGGNDMGAKMPEKKRRQAVYREFLGSGAAGARGEQPDNPSREGMYHRVDLENGRIRILVLDTRWFREDHCIPSIAHRIPMGNAVACLTRWMTSGLLLHKYAWLWGKGNCRNAKVLGDDQWAWLENELLVESSQPSSTAAKLDPPELFVILSSVQVWSTNPIMEGWGHFPREQERLWNLLRTHYGAASPAADIGSRGSDRRAEPAPVMFLSGDVHHAEISGQPGYYEITSSGLTHHCGQHKLYGRVCKPVLDTFSAHRSGAPPSPRSGKRNKNRDKETKVASDEELDGGQGGYYIGLNFGVLEVLTGEDGGKREVLAGVKNATGHTVLEVSQALAGHGPVPVLPPYEQIAHTWDGHLIPYARGFLLWAVIGLASIRTLLKQG</sequence>
<dbReference type="CDD" id="cd07389">
    <property type="entry name" value="MPP_PhoD"/>
    <property type="match status" value="1"/>
</dbReference>
<accession>A0A448YUX0</accession>
<dbReference type="InterPro" id="IPR018946">
    <property type="entry name" value="PhoD-like_MPP"/>
</dbReference>
<dbReference type="InterPro" id="IPR038607">
    <property type="entry name" value="PhoD-like_sf"/>
</dbReference>
<dbReference type="InterPro" id="IPR029052">
    <property type="entry name" value="Metallo-depent_PP-like"/>
</dbReference>
<evidence type="ECO:0008006" key="4">
    <source>
        <dbReference type="Google" id="ProtNLM"/>
    </source>
</evidence>
<feature type="compositionally biased region" description="Basic and acidic residues" evidence="1">
    <location>
        <begin position="1"/>
        <end position="12"/>
    </location>
</feature>
<gene>
    <name evidence="2" type="ORF">PSNMU_V1.4_AUG-EV-PASAV3_0000100</name>
</gene>